<name>A0A4C1ZM90_EUMVA</name>
<sequence>MLSFMSEQRFTSFQDTRKWVDSWIVSEDEEFFRRGIRMLPQVLVYELRQLNVILIAYDGAYRNVDGPMNSGRLIARPFEEML</sequence>
<dbReference type="EMBL" id="BGZK01001924">
    <property type="protein sequence ID" value="GBP88333.1"/>
    <property type="molecule type" value="Genomic_DNA"/>
</dbReference>
<evidence type="ECO:0000313" key="2">
    <source>
        <dbReference type="Proteomes" id="UP000299102"/>
    </source>
</evidence>
<proteinExistence type="predicted"/>
<accession>A0A4C1ZM90</accession>
<reference evidence="1 2" key="1">
    <citation type="journal article" date="2019" name="Commun. Biol.">
        <title>The bagworm genome reveals a unique fibroin gene that provides high tensile strength.</title>
        <authorList>
            <person name="Kono N."/>
            <person name="Nakamura H."/>
            <person name="Ohtoshi R."/>
            <person name="Tomita M."/>
            <person name="Numata K."/>
            <person name="Arakawa K."/>
        </authorList>
    </citation>
    <scope>NUCLEOTIDE SEQUENCE [LARGE SCALE GENOMIC DNA]</scope>
</reference>
<gene>
    <name evidence="1" type="ORF">EVAR_99770_1</name>
</gene>
<dbReference type="AlphaFoldDB" id="A0A4C1ZM90"/>
<dbReference type="OrthoDB" id="616263at2759"/>
<protein>
    <submittedName>
        <fullName evidence="1">Mariner Mos1 transposase</fullName>
    </submittedName>
</protein>
<dbReference type="Proteomes" id="UP000299102">
    <property type="component" value="Unassembled WGS sequence"/>
</dbReference>
<comment type="caution">
    <text evidence="1">The sequence shown here is derived from an EMBL/GenBank/DDBJ whole genome shotgun (WGS) entry which is preliminary data.</text>
</comment>
<evidence type="ECO:0000313" key="1">
    <source>
        <dbReference type="EMBL" id="GBP88333.1"/>
    </source>
</evidence>
<keyword evidence="2" id="KW-1185">Reference proteome</keyword>
<organism evidence="1 2">
    <name type="scientific">Eumeta variegata</name>
    <name type="common">Bagworm moth</name>
    <name type="synonym">Eumeta japonica</name>
    <dbReference type="NCBI Taxonomy" id="151549"/>
    <lineage>
        <taxon>Eukaryota</taxon>
        <taxon>Metazoa</taxon>
        <taxon>Ecdysozoa</taxon>
        <taxon>Arthropoda</taxon>
        <taxon>Hexapoda</taxon>
        <taxon>Insecta</taxon>
        <taxon>Pterygota</taxon>
        <taxon>Neoptera</taxon>
        <taxon>Endopterygota</taxon>
        <taxon>Lepidoptera</taxon>
        <taxon>Glossata</taxon>
        <taxon>Ditrysia</taxon>
        <taxon>Tineoidea</taxon>
        <taxon>Psychidae</taxon>
        <taxon>Oiketicinae</taxon>
        <taxon>Eumeta</taxon>
    </lineage>
</organism>